<protein>
    <submittedName>
        <fullName evidence="2">Uncharacterized protein</fullName>
    </submittedName>
</protein>
<evidence type="ECO:0000313" key="3">
    <source>
        <dbReference type="Proteomes" id="UP000219689"/>
    </source>
</evidence>
<dbReference type="OrthoDB" id="350681at2157"/>
<feature type="region of interest" description="Disordered" evidence="1">
    <location>
        <begin position="1"/>
        <end position="31"/>
    </location>
</feature>
<evidence type="ECO:0000256" key="1">
    <source>
        <dbReference type="SAM" id="MobiDB-lite"/>
    </source>
</evidence>
<organism evidence="2 3">
    <name type="scientific">Natrinema ejinorense</name>
    <dbReference type="NCBI Taxonomy" id="373386"/>
    <lineage>
        <taxon>Archaea</taxon>
        <taxon>Methanobacteriati</taxon>
        <taxon>Methanobacteriota</taxon>
        <taxon>Stenosarchaea group</taxon>
        <taxon>Halobacteria</taxon>
        <taxon>Halobacteriales</taxon>
        <taxon>Natrialbaceae</taxon>
        <taxon>Natrinema</taxon>
    </lineage>
</organism>
<dbReference type="AlphaFoldDB" id="A0A2A5QP47"/>
<dbReference type="EMBL" id="NXNI01000003">
    <property type="protein sequence ID" value="PCR88621.1"/>
    <property type="molecule type" value="Genomic_DNA"/>
</dbReference>
<accession>A0A2A5QP47</accession>
<feature type="compositionally biased region" description="Basic and acidic residues" evidence="1">
    <location>
        <begin position="19"/>
        <end position="31"/>
    </location>
</feature>
<reference evidence="2 3" key="1">
    <citation type="submission" date="2017-09" db="EMBL/GenBank/DDBJ databases">
        <title>Genome sequences of Natrinema ejinorence JCM 13890T.</title>
        <authorList>
            <person name="Roh S.W."/>
            <person name="Kim Y.B."/>
            <person name="Kim J.Y."/>
        </authorList>
    </citation>
    <scope>NUCLEOTIDE SEQUENCE [LARGE SCALE GENOMIC DNA]</scope>
    <source>
        <strain evidence="2 3">JCM 13890</strain>
    </source>
</reference>
<comment type="caution">
    <text evidence="2">The sequence shown here is derived from an EMBL/GenBank/DDBJ whole genome shotgun (WGS) entry which is preliminary data.</text>
</comment>
<dbReference type="Proteomes" id="UP000219689">
    <property type="component" value="Unassembled WGS sequence"/>
</dbReference>
<gene>
    <name evidence="2" type="ORF">CP557_21540</name>
</gene>
<keyword evidence="3" id="KW-1185">Reference proteome</keyword>
<name>A0A2A5QP47_9EURY</name>
<evidence type="ECO:0000313" key="2">
    <source>
        <dbReference type="EMBL" id="PCR88621.1"/>
    </source>
</evidence>
<dbReference type="RefSeq" id="WP_097382087.1">
    <property type="nucleotide sequence ID" value="NZ_NXNI01000003.1"/>
</dbReference>
<sequence length="215" mass="23921">MSQQANLGEYADEYGTTDNIREGVELNPPEDGHLRRVNRIHDYWHGLESFADGCYNSQSLVPPGKFSIVIDPETVERGWPSEHDLESGVWLSAREEIGSVKPPTPIAVDDRYLKFAAEACIMAAREVVDERVVGLTTSLHETLSIGVGGEDYDYQEQVFDGGSIAGMPPEGDAETRCGFFRIRKMGTPFEVYTDAEVPRLSLEELRVDIPEGWSP</sequence>
<proteinExistence type="predicted"/>